<dbReference type="Pfam" id="PF12319">
    <property type="entry name" value="TryThrA_C"/>
    <property type="match status" value="1"/>
</dbReference>
<name>A0A0J9SXC8_PLAV1</name>
<dbReference type="OrthoDB" id="381910at2759"/>
<evidence type="ECO:0000313" key="4">
    <source>
        <dbReference type="Proteomes" id="UP000053327"/>
    </source>
</evidence>
<protein>
    <recommendedName>
        <fullName evidence="2">Tryptophan/threonine-rich plasmodium antigen C-terminal domain-containing protein</fullName>
    </recommendedName>
</protein>
<evidence type="ECO:0000313" key="3">
    <source>
        <dbReference type="EMBL" id="KMZ87509.1"/>
    </source>
</evidence>
<feature type="domain" description="Tryptophan/threonine-rich plasmodium antigen C-terminal" evidence="2">
    <location>
        <begin position="60"/>
        <end position="274"/>
    </location>
</feature>
<dbReference type="Proteomes" id="UP000053327">
    <property type="component" value="Unassembled WGS sequence"/>
</dbReference>
<feature type="chain" id="PRO_5005322746" description="Tryptophan/threonine-rich plasmodium antigen C-terminal domain-containing protein" evidence="1">
    <location>
        <begin position="21"/>
        <end position="279"/>
    </location>
</feature>
<gene>
    <name evidence="3" type="ORF">PVBG_04847</name>
</gene>
<reference evidence="3 4" key="1">
    <citation type="submission" date="2011-08" db="EMBL/GenBank/DDBJ databases">
        <title>The Genome Sequence of Plasmodium vivax Brazil I.</title>
        <authorList>
            <consortium name="The Broad Institute Genome Sequencing Platform"/>
            <consortium name="The Broad Institute Genome Sequencing Center for Infectious Disease"/>
            <person name="Neafsey D."/>
            <person name="Carlton J."/>
            <person name="Barnwell J."/>
            <person name="Collins W."/>
            <person name="Escalante A."/>
            <person name="Mullikin J."/>
            <person name="Saul A."/>
            <person name="Guigo R."/>
            <person name="Camara F."/>
            <person name="Young S.K."/>
            <person name="Zeng Q."/>
            <person name="Gargeya S."/>
            <person name="Fitzgerald M."/>
            <person name="Haas B."/>
            <person name="Abouelleil A."/>
            <person name="Alvarado L."/>
            <person name="Arachchi H.M."/>
            <person name="Berlin A."/>
            <person name="Brown A."/>
            <person name="Chapman S.B."/>
            <person name="Chen Z."/>
            <person name="Dunbar C."/>
            <person name="Freedman E."/>
            <person name="Gearin G."/>
            <person name="Gellesch M."/>
            <person name="Goldberg J."/>
            <person name="Griggs A."/>
            <person name="Gujja S."/>
            <person name="Heiman D."/>
            <person name="Howarth C."/>
            <person name="Larson L."/>
            <person name="Lui A."/>
            <person name="MacDonald P.J.P."/>
            <person name="Montmayeur A."/>
            <person name="Murphy C."/>
            <person name="Neiman D."/>
            <person name="Pearson M."/>
            <person name="Priest M."/>
            <person name="Roberts A."/>
            <person name="Saif S."/>
            <person name="Shea T."/>
            <person name="Shenoy N."/>
            <person name="Sisk P."/>
            <person name="Stolte C."/>
            <person name="Sykes S."/>
            <person name="Wortman J."/>
            <person name="Nusbaum C."/>
            <person name="Birren B."/>
        </authorList>
    </citation>
    <scope>NUCLEOTIDE SEQUENCE [LARGE SCALE GENOMIC DNA]</scope>
    <source>
        <strain evidence="3 4">Brazil I</strain>
    </source>
</reference>
<evidence type="ECO:0000259" key="2">
    <source>
        <dbReference type="Pfam" id="PF12319"/>
    </source>
</evidence>
<evidence type="ECO:0000256" key="1">
    <source>
        <dbReference type="SAM" id="SignalP"/>
    </source>
</evidence>
<feature type="signal peptide" evidence="1">
    <location>
        <begin position="1"/>
        <end position="20"/>
    </location>
</feature>
<proteinExistence type="predicted"/>
<keyword evidence="1" id="KW-0732">Signal</keyword>
<dbReference type="AlphaFoldDB" id="A0A0J9SXC8"/>
<accession>A0A0J9SXC8</accession>
<organism evidence="3 4">
    <name type="scientific">Plasmodium vivax (strain Brazil I)</name>
    <dbReference type="NCBI Taxonomy" id="1033975"/>
    <lineage>
        <taxon>Eukaryota</taxon>
        <taxon>Sar</taxon>
        <taxon>Alveolata</taxon>
        <taxon>Apicomplexa</taxon>
        <taxon>Aconoidasida</taxon>
        <taxon>Haemosporida</taxon>
        <taxon>Plasmodiidae</taxon>
        <taxon>Plasmodium</taxon>
        <taxon>Plasmodium (Plasmodium)</taxon>
    </lineage>
</organism>
<dbReference type="InterPro" id="IPR022089">
    <property type="entry name" value="Plasmodium-antigen_C"/>
</dbReference>
<dbReference type="EMBL" id="KQ234797">
    <property type="protein sequence ID" value="KMZ87509.1"/>
    <property type="molecule type" value="Genomic_DNA"/>
</dbReference>
<sequence>MKVAFIVLYIFSVLLDLSSSADILDDFLDKSSNEIERLTHVKLKDTSEWTENVEEWVKDEWHEWMDEVQMDWKEFNSSLESEKNKWFGKKEKEMMELIKSIEDKWLDFNENMHEVLNYAILKISLMWSFSEWQKWINKDGKRIIENQWERWTISNKNLYYKIIMKEWFKWKNKKIKQWLKRNWLHHEGRILENWERLPYTKILAMSEKKPWFNSNAQVINERDYFLIWIKKKEDFLVNEERDKWENWEYYKNDFFQTWMDSFLSHWLNIKKRDILHSQS</sequence>